<comment type="caution">
    <text evidence="1">The sequence shown here is derived from an EMBL/GenBank/DDBJ whole genome shotgun (WGS) entry which is preliminary data.</text>
</comment>
<protein>
    <submittedName>
        <fullName evidence="1">Uncharacterized protein</fullName>
    </submittedName>
</protein>
<evidence type="ECO:0000313" key="2">
    <source>
        <dbReference type="Proteomes" id="UP000887013"/>
    </source>
</evidence>
<dbReference type="AlphaFoldDB" id="A0A8X6N3N4"/>
<dbReference type="Proteomes" id="UP000887013">
    <property type="component" value="Unassembled WGS sequence"/>
</dbReference>
<name>A0A8X6N3N4_NEPPI</name>
<dbReference type="EMBL" id="BMAW01053682">
    <property type="protein sequence ID" value="GFS92391.1"/>
    <property type="molecule type" value="Genomic_DNA"/>
</dbReference>
<proteinExistence type="predicted"/>
<gene>
    <name evidence="1" type="ORF">NPIL_540211</name>
</gene>
<accession>A0A8X6N3N4</accession>
<keyword evidence="2" id="KW-1185">Reference proteome</keyword>
<reference evidence="1" key="1">
    <citation type="submission" date="2020-08" db="EMBL/GenBank/DDBJ databases">
        <title>Multicomponent nature underlies the extraordinary mechanical properties of spider dragline silk.</title>
        <authorList>
            <person name="Kono N."/>
            <person name="Nakamura H."/>
            <person name="Mori M."/>
            <person name="Yoshida Y."/>
            <person name="Ohtoshi R."/>
            <person name="Malay A.D."/>
            <person name="Moran D.A.P."/>
            <person name="Tomita M."/>
            <person name="Numata K."/>
            <person name="Arakawa K."/>
        </authorList>
    </citation>
    <scope>NUCLEOTIDE SEQUENCE</scope>
</reference>
<evidence type="ECO:0000313" key="1">
    <source>
        <dbReference type="EMBL" id="GFS92391.1"/>
    </source>
</evidence>
<sequence>MITWAIHFHEPICKFHTVSHKENLATGIFVSVVSKQTQPHEIWTLLPFGYKSRSTIWILFHPSEKFSVNKATFVIHSFNTTLLLVHKFGHGDILGELDCGEGGSRTDGQWFYSGSAAGKRSRWWWYSWMFMAFMCSDPFGNLKPFGQNAG</sequence>
<organism evidence="1 2">
    <name type="scientific">Nephila pilipes</name>
    <name type="common">Giant wood spider</name>
    <name type="synonym">Nephila maculata</name>
    <dbReference type="NCBI Taxonomy" id="299642"/>
    <lineage>
        <taxon>Eukaryota</taxon>
        <taxon>Metazoa</taxon>
        <taxon>Ecdysozoa</taxon>
        <taxon>Arthropoda</taxon>
        <taxon>Chelicerata</taxon>
        <taxon>Arachnida</taxon>
        <taxon>Araneae</taxon>
        <taxon>Araneomorphae</taxon>
        <taxon>Entelegynae</taxon>
        <taxon>Araneoidea</taxon>
        <taxon>Nephilidae</taxon>
        <taxon>Nephila</taxon>
    </lineage>
</organism>